<feature type="transmembrane region" description="Helical" evidence="1">
    <location>
        <begin position="126"/>
        <end position="148"/>
    </location>
</feature>
<feature type="transmembrane region" description="Helical" evidence="1">
    <location>
        <begin position="97"/>
        <end position="120"/>
    </location>
</feature>
<feature type="transmembrane region" description="Helical" evidence="1">
    <location>
        <begin position="63"/>
        <end position="85"/>
    </location>
</feature>
<sequence length="196" mass="21899">MSTVDILQENEAGLPVDDDADEAEPLKGFWYFGTLALWIAQILFTVQIWFGGLLAMFEHETESTSVFMITVLFAPILPIIVSGMAWSRRHHKQQHTLVYITVHAFCFFLFFSLSAMIATMKDQTSATITMATGTFFLSSCCIISTIFIMGRYVTLKNAAEDLEDKKTLDQLRSSHAAIIMEGEDGKTSFASTLSEI</sequence>
<protein>
    <submittedName>
        <fullName evidence="2">Uncharacterized protein</fullName>
    </submittedName>
</protein>
<keyword evidence="1" id="KW-0812">Transmembrane</keyword>
<accession>A0A0H5RBG1</accession>
<dbReference type="EMBL" id="HACM01011113">
    <property type="protein sequence ID" value="CRZ11555.1"/>
    <property type="molecule type" value="Transcribed_RNA"/>
</dbReference>
<keyword evidence="1" id="KW-1133">Transmembrane helix</keyword>
<reference evidence="2" key="1">
    <citation type="submission" date="2015-04" db="EMBL/GenBank/DDBJ databases">
        <title>The genome sequence of the plant pathogenic Rhizarian Plasmodiophora brassicae reveals insights in its biotrophic life cycle and the origin of chitin synthesis.</title>
        <authorList>
            <person name="Schwelm A."/>
            <person name="Fogelqvist J."/>
            <person name="Knaust A."/>
            <person name="Julke S."/>
            <person name="Lilja T."/>
            <person name="Dhandapani V."/>
            <person name="Bonilla-Rosso G."/>
            <person name="Karlsson M."/>
            <person name="Shevchenko A."/>
            <person name="Choi S.R."/>
            <person name="Kim H.G."/>
            <person name="Park J.Y."/>
            <person name="Lim Y.P."/>
            <person name="Ludwig-Muller J."/>
            <person name="Dixelius C."/>
        </authorList>
    </citation>
    <scope>NUCLEOTIDE SEQUENCE</scope>
    <source>
        <tissue evidence="2">Potato root galls</tissue>
    </source>
</reference>
<evidence type="ECO:0000313" key="2">
    <source>
        <dbReference type="EMBL" id="CRZ11555.1"/>
    </source>
</evidence>
<proteinExistence type="predicted"/>
<name>A0A0H5RBG1_9EUKA</name>
<organism evidence="2">
    <name type="scientific">Spongospora subterranea</name>
    <dbReference type="NCBI Taxonomy" id="70186"/>
    <lineage>
        <taxon>Eukaryota</taxon>
        <taxon>Sar</taxon>
        <taxon>Rhizaria</taxon>
        <taxon>Endomyxa</taxon>
        <taxon>Phytomyxea</taxon>
        <taxon>Plasmodiophorida</taxon>
        <taxon>Plasmodiophoridae</taxon>
        <taxon>Spongospora</taxon>
    </lineage>
</organism>
<evidence type="ECO:0000256" key="1">
    <source>
        <dbReference type="SAM" id="Phobius"/>
    </source>
</evidence>
<feature type="transmembrane region" description="Helical" evidence="1">
    <location>
        <begin position="35"/>
        <end position="57"/>
    </location>
</feature>
<dbReference type="AlphaFoldDB" id="A0A0H5RBG1"/>
<keyword evidence="1" id="KW-0472">Membrane</keyword>